<dbReference type="AlphaFoldDB" id="A0A8T1F3E8"/>
<organism evidence="2 3">
    <name type="scientific">Phytophthora cactorum</name>
    <dbReference type="NCBI Taxonomy" id="29920"/>
    <lineage>
        <taxon>Eukaryota</taxon>
        <taxon>Sar</taxon>
        <taxon>Stramenopiles</taxon>
        <taxon>Oomycota</taxon>
        <taxon>Peronosporomycetes</taxon>
        <taxon>Peronosporales</taxon>
        <taxon>Peronosporaceae</taxon>
        <taxon>Phytophthora</taxon>
    </lineage>
</organism>
<sequence>MVSPSLIPSLAFSRVSQAFFFLLWWSEIVAICEATFKLFALKAEGLLVLDSSNYPTLSAANAWSVHRIDDQSNRQPEDTNVASLRTPGSMPGIRCTTAADSTTNPFYVDPSRCEREHSRLPVAHFNAPPLQRNQGSDVKT</sequence>
<evidence type="ECO:0000313" key="3">
    <source>
        <dbReference type="Proteomes" id="UP000697107"/>
    </source>
</evidence>
<name>A0A8T1F3E8_9STRA</name>
<proteinExistence type="predicted"/>
<dbReference type="Proteomes" id="UP000697107">
    <property type="component" value="Unassembled WGS sequence"/>
</dbReference>
<protein>
    <submittedName>
        <fullName evidence="2">Uncharacterized protein</fullName>
    </submittedName>
</protein>
<gene>
    <name evidence="2" type="ORF">PC118_g22506</name>
</gene>
<feature type="compositionally biased region" description="Basic and acidic residues" evidence="1">
    <location>
        <begin position="68"/>
        <end position="77"/>
    </location>
</feature>
<reference evidence="2" key="1">
    <citation type="submission" date="2018-10" db="EMBL/GenBank/DDBJ databases">
        <title>Effector identification in a new, highly contiguous assembly of the strawberry crown rot pathogen Phytophthora cactorum.</title>
        <authorList>
            <person name="Armitage A.D."/>
            <person name="Nellist C.F."/>
            <person name="Bates H."/>
            <person name="Vickerstaff R.J."/>
            <person name="Harrison R.J."/>
        </authorList>
    </citation>
    <scope>NUCLEOTIDE SEQUENCE</scope>
    <source>
        <strain evidence="2">P415</strain>
    </source>
</reference>
<feature type="region of interest" description="Disordered" evidence="1">
    <location>
        <begin position="119"/>
        <end position="140"/>
    </location>
</feature>
<accession>A0A8T1F3E8</accession>
<feature type="compositionally biased region" description="Polar residues" evidence="1">
    <location>
        <begin position="131"/>
        <end position="140"/>
    </location>
</feature>
<comment type="caution">
    <text evidence="2">The sequence shown here is derived from an EMBL/GenBank/DDBJ whole genome shotgun (WGS) entry which is preliminary data.</text>
</comment>
<evidence type="ECO:0000256" key="1">
    <source>
        <dbReference type="SAM" id="MobiDB-lite"/>
    </source>
</evidence>
<dbReference type="EMBL" id="RCML01001773">
    <property type="protein sequence ID" value="KAG2960459.1"/>
    <property type="molecule type" value="Genomic_DNA"/>
</dbReference>
<feature type="region of interest" description="Disordered" evidence="1">
    <location>
        <begin position="68"/>
        <end position="97"/>
    </location>
</feature>
<evidence type="ECO:0000313" key="2">
    <source>
        <dbReference type="EMBL" id="KAG2960459.1"/>
    </source>
</evidence>